<name>A0A6B0GUY1_9EURY</name>
<keyword evidence="1" id="KW-0812">Transmembrane</keyword>
<feature type="transmembrane region" description="Helical" evidence="1">
    <location>
        <begin position="32"/>
        <end position="52"/>
    </location>
</feature>
<comment type="caution">
    <text evidence="2">The sequence shown here is derived from an EMBL/GenBank/DDBJ whole genome shotgun (WGS) entry which is preliminary data.</text>
</comment>
<organism evidence="2 3">
    <name type="scientific">Halomarina oriensis</name>
    <dbReference type="NCBI Taxonomy" id="671145"/>
    <lineage>
        <taxon>Archaea</taxon>
        <taxon>Methanobacteriati</taxon>
        <taxon>Methanobacteriota</taxon>
        <taxon>Stenosarchaea group</taxon>
        <taxon>Halobacteria</taxon>
        <taxon>Halobacteriales</taxon>
        <taxon>Natronomonadaceae</taxon>
        <taxon>Halomarina</taxon>
    </lineage>
</organism>
<gene>
    <name evidence="2" type="ORF">GQS65_13705</name>
</gene>
<keyword evidence="1" id="KW-1133">Transmembrane helix</keyword>
<proteinExistence type="predicted"/>
<evidence type="ECO:0000313" key="2">
    <source>
        <dbReference type="EMBL" id="MWG35528.1"/>
    </source>
</evidence>
<dbReference type="AlphaFoldDB" id="A0A6B0GUY1"/>
<keyword evidence="1" id="KW-0472">Membrane</keyword>
<protein>
    <submittedName>
        <fullName evidence="2">Uncharacterized protein</fullName>
    </submittedName>
</protein>
<dbReference type="Proteomes" id="UP000451471">
    <property type="component" value="Unassembled WGS sequence"/>
</dbReference>
<accession>A0A6B0GUY1</accession>
<reference evidence="2 3" key="1">
    <citation type="submission" date="2019-12" db="EMBL/GenBank/DDBJ databases">
        <title>Halocatena pleomorpha gen. nov. sp. nov., an extremely halophilic archaeon of family Halobacteriaceae isolated from saltpan soil.</title>
        <authorList>
            <person name="Pal Y."/>
            <person name="Verma A."/>
            <person name="Krishnamurthi S."/>
            <person name="Kumar P."/>
        </authorList>
    </citation>
    <scope>NUCLEOTIDE SEQUENCE [LARGE SCALE GENOMIC DNA]</scope>
    <source>
        <strain evidence="2 3">JCM 16495</strain>
    </source>
</reference>
<dbReference type="EMBL" id="WSZK01000023">
    <property type="protein sequence ID" value="MWG35528.1"/>
    <property type="molecule type" value="Genomic_DNA"/>
</dbReference>
<evidence type="ECO:0000256" key="1">
    <source>
        <dbReference type="SAM" id="Phobius"/>
    </source>
</evidence>
<dbReference type="RefSeq" id="WP_158205196.1">
    <property type="nucleotide sequence ID" value="NZ_WSZK01000023.1"/>
</dbReference>
<evidence type="ECO:0000313" key="3">
    <source>
        <dbReference type="Proteomes" id="UP000451471"/>
    </source>
</evidence>
<sequence>MVLGVVSRVGLLGGWTVRPLLDLFETPGTAPLVSALVIVVGFAVASWLAYFGGATVLRHTVRGSSDA</sequence>
<keyword evidence="3" id="KW-1185">Reference proteome</keyword>